<feature type="coiled-coil region" evidence="1">
    <location>
        <begin position="488"/>
        <end position="560"/>
    </location>
</feature>
<dbReference type="Proteomes" id="UP000887581">
    <property type="component" value="Unplaced"/>
</dbReference>
<accession>A0A915PUY0</accession>
<dbReference type="GO" id="GO:0005814">
    <property type="term" value="C:centriole"/>
    <property type="evidence" value="ECO:0007669"/>
    <property type="project" value="TreeGrafter"/>
</dbReference>
<dbReference type="PANTHER" id="PTHR33689:SF1">
    <property type="entry name" value="FAS-BINDING FACTOR 1"/>
    <property type="match status" value="1"/>
</dbReference>
<feature type="coiled-coil region" evidence="1">
    <location>
        <begin position="266"/>
        <end position="333"/>
    </location>
</feature>
<organism evidence="3 4">
    <name type="scientific">Setaria digitata</name>
    <dbReference type="NCBI Taxonomy" id="48799"/>
    <lineage>
        <taxon>Eukaryota</taxon>
        <taxon>Metazoa</taxon>
        <taxon>Ecdysozoa</taxon>
        <taxon>Nematoda</taxon>
        <taxon>Chromadorea</taxon>
        <taxon>Rhabditida</taxon>
        <taxon>Spirurina</taxon>
        <taxon>Spiruromorpha</taxon>
        <taxon>Filarioidea</taxon>
        <taxon>Setariidae</taxon>
        <taxon>Setaria</taxon>
    </lineage>
</organism>
<keyword evidence="3" id="KW-1185">Reference proteome</keyword>
<dbReference type="GO" id="GO:0036064">
    <property type="term" value="C:ciliary basal body"/>
    <property type="evidence" value="ECO:0007669"/>
    <property type="project" value="TreeGrafter"/>
</dbReference>
<protein>
    <submittedName>
        <fullName evidence="4">Uncharacterized protein</fullName>
    </submittedName>
</protein>
<sequence length="621" mass="72077">MVDSDYDVENLLKDVDNMDDALFGKKKDTAPRRGLTNIDDLLGDPQKEKKSKKNIDDFFPTKKSAVSFLDELSGGELQQREQAAISRKNKTSEHHPNTKITLANPTADDNRMEVANKAACHMDSIFGPISKQLRLNTVETSMNALHATVKSCDKISCYQKAGSTVLMKCEHMDYEDAVNTATEFRYTVQISVITVSICIYSTRRGTSSRTGEVIGSSATNSCMNKMGSKADESGRTNNDSDRFELTKNQRNLTTNSLPETPGYNRMQRLENETDRLNREIDSLKRKQTAREEALVEEWKEKLKRRDQQFEEELENMEDNYRNYEEMLKKVDGLVTKISELTINLNKQVDKSNSDQNHYISFKEQQLEIREERIRREEEWLTNEKQHVIELNLKLQSESLKQENRTSDNYTAEKWQVREERQKLNTEKEVFKNEQLKILDAAEQQKIEIEASKSNFLRQQHDLLLRVMAAKSSLEAEKSAFDAQRDRDVARLKMEAEQLDHKLREVQNAEDILQNTQRIYEQKYQQLVVLERALIDECFELERCRKQLETIQSDMQRKSNSRNEQFQQIIPLLDVNAPDLITDPYIDEMPNRRENENYNAILKIHAGTLECATSQQSLNTQA</sequence>
<evidence type="ECO:0000256" key="2">
    <source>
        <dbReference type="SAM" id="MobiDB-lite"/>
    </source>
</evidence>
<keyword evidence="1" id="KW-0175">Coiled coil</keyword>
<evidence type="ECO:0000313" key="3">
    <source>
        <dbReference type="Proteomes" id="UP000887581"/>
    </source>
</evidence>
<evidence type="ECO:0000313" key="4">
    <source>
        <dbReference type="WBParaSite" id="sdigi.contig47.g2876.t1"/>
    </source>
</evidence>
<name>A0A915PUY0_9BILA</name>
<dbReference type="InterPro" id="IPR033561">
    <property type="entry name" value="FBF1"/>
</dbReference>
<feature type="region of interest" description="Disordered" evidence="2">
    <location>
        <begin position="25"/>
        <end position="51"/>
    </location>
</feature>
<dbReference type="AlphaFoldDB" id="A0A915PUY0"/>
<dbReference type="WBParaSite" id="sdigi.contig47.g2876.t1">
    <property type="protein sequence ID" value="sdigi.contig47.g2876.t1"/>
    <property type="gene ID" value="sdigi.contig47.g2876"/>
</dbReference>
<reference evidence="4" key="1">
    <citation type="submission" date="2022-11" db="UniProtKB">
        <authorList>
            <consortium name="WormBaseParasite"/>
        </authorList>
    </citation>
    <scope>IDENTIFICATION</scope>
</reference>
<feature type="coiled-coil region" evidence="1">
    <location>
        <begin position="413"/>
        <end position="458"/>
    </location>
</feature>
<dbReference type="GO" id="GO:0060271">
    <property type="term" value="P:cilium assembly"/>
    <property type="evidence" value="ECO:0007669"/>
    <property type="project" value="InterPro"/>
</dbReference>
<proteinExistence type="predicted"/>
<evidence type="ECO:0000256" key="1">
    <source>
        <dbReference type="SAM" id="Coils"/>
    </source>
</evidence>
<dbReference type="GO" id="GO:0090162">
    <property type="term" value="P:establishment of epithelial cell polarity"/>
    <property type="evidence" value="ECO:0007669"/>
    <property type="project" value="InterPro"/>
</dbReference>
<dbReference type="PANTHER" id="PTHR33689">
    <property type="entry name" value="FAS-BINDING FACTOR 1"/>
    <property type="match status" value="1"/>
</dbReference>
<dbReference type="GO" id="GO:0097539">
    <property type="term" value="C:ciliary transition fiber"/>
    <property type="evidence" value="ECO:0007669"/>
    <property type="project" value="InterPro"/>
</dbReference>